<keyword evidence="1" id="KW-0676">Redox-active center</keyword>
<dbReference type="PROSITE" id="PS00194">
    <property type="entry name" value="THIOREDOXIN_1"/>
    <property type="match status" value="1"/>
</dbReference>
<protein>
    <recommendedName>
        <fullName evidence="3">Outer membrane protein beta-barrel domain-containing protein</fullName>
    </recommendedName>
</protein>
<organism evidence="4 5">
    <name type="scientific">Fulvitalea axinellae</name>
    <dbReference type="NCBI Taxonomy" id="1182444"/>
    <lineage>
        <taxon>Bacteria</taxon>
        <taxon>Pseudomonadati</taxon>
        <taxon>Bacteroidota</taxon>
        <taxon>Cytophagia</taxon>
        <taxon>Cytophagales</taxon>
        <taxon>Persicobacteraceae</taxon>
        <taxon>Fulvitalea</taxon>
    </lineage>
</organism>
<dbReference type="Proteomes" id="UP001348817">
    <property type="component" value="Chromosome"/>
</dbReference>
<gene>
    <name evidence="4" type="ORF">FUAX_03340</name>
</gene>
<dbReference type="KEGG" id="fax:FUAX_03340"/>
<dbReference type="SUPFAM" id="SSF52833">
    <property type="entry name" value="Thioredoxin-like"/>
    <property type="match status" value="1"/>
</dbReference>
<feature type="chain" id="PRO_5043414901" description="Outer membrane protein beta-barrel domain-containing protein" evidence="2">
    <location>
        <begin position="23"/>
        <end position="350"/>
    </location>
</feature>
<evidence type="ECO:0000259" key="3">
    <source>
        <dbReference type="Pfam" id="PF13568"/>
    </source>
</evidence>
<accession>A0AAU9CJ65</accession>
<name>A0AAU9CJ65_9BACT</name>
<reference evidence="4 5" key="1">
    <citation type="submission" date="2021-12" db="EMBL/GenBank/DDBJ databases">
        <title>Genome sequencing of bacteria with rrn-lacking chromosome and rrn-plasmid.</title>
        <authorList>
            <person name="Anda M."/>
            <person name="Iwasaki W."/>
        </authorList>
    </citation>
    <scope>NUCLEOTIDE SEQUENCE [LARGE SCALE GENOMIC DNA]</scope>
    <source>
        <strain evidence="4 5">DSM 100852</strain>
    </source>
</reference>
<sequence length="350" mass="39014">MSKRLLVLIVIFGMLCPVFVNAQGINFFGGSYDEAVAKAKRENKSLLIYFTAKWCGPCRHMDKYIFTDPEVAGLADKFYVPVKFDVDERKSMEYYVQYTGTDRVSVPIFVVASPEEKILRKRNGSMKLSQFKEFLASGKNAEAVAQVKEVAKNVEGKSASSGFGGFVYNCKNSRWKPGLRLGINVSGVRTKNSLDVVDLRAGFLGGVFFDYTGKRFSFQPGINFTAKGAEDSDTKLRLNYLEVPLKFSLNILKHRIVGCPQAVRLDINPYGAYALGGKIRDDHGEHSVKFGSGDDKARRFDYGLKTGLSLRMGSFEPSLGYDIGVRDVLTGKGEWYNRGFYFNMAVVIGK</sequence>
<evidence type="ECO:0000313" key="4">
    <source>
        <dbReference type="EMBL" id="BDD07902.1"/>
    </source>
</evidence>
<evidence type="ECO:0000256" key="2">
    <source>
        <dbReference type="SAM" id="SignalP"/>
    </source>
</evidence>
<dbReference type="Gene3D" id="3.40.30.10">
    <property type="entry name" value="Glutaredoxin"/>
    <property type="match status" value="1"/>
</dbReference>
<keyword evidence="2" id="KW-0732">Signal</keyword>
<dbReference type="Pfam" id="PF13568">
    <property type="entry name" value="OMP_b-brl_2"/>
    <property type="match status" value="1"/>
</dbReference>
<dbReference type="InterPro" id="IPR017937">
    <property type="entry name" value="Thioredoxin_CS"/>
</dbReference>
<feature type="domain" description="Outer membrane protein beta-barrel" evidence="3">
    <location>
        <begin position="173"/>
        <end position="328"/>
    </location>
</feature>
<dbReference type="RefSeq" id="WP_338393196.1">
    <property type="nucleotide sequence ID" value="NZ_AP025314.1"/>
</dbReference>
<keyword evidence="5" id="KW-1185">Reference proteome</keyword>
<dbReference type="Pfam" id="PF13899">
    <property type="entry name" value="Thioredoxin_7"/>
    <property type="match status" value="1"/>
</dbReference>
<evidence type="ECO:0000313" key="5">
    <source>
        <dbReference type="Proteomes" id="UP001348817"/>
    </source>
</evidence>
<dbReference type="AlphaFoldDB" id="A0AAU9CJ65"/>
<evidence type="ECO:0000256" key="1">
    <source>
        <dbReference type="ARBA" id="ARBA00023284"/>
    </source>
</evidence>
<dbReference type="InterPro" id="IPR025665">
    <property type="entry name" value="Beta-barrel_OMP_2"/>
</dbReference>
<dbReference type="EMBL" id="AP025314">
    <property type="protein sequence ID" value="BDD07902.1"/>
    <property type="molecule type" value="Genomic_DNA"/>
</dbReference>
<proteinExistence type="predicted"/>
<dbReference type="InterPro" id="IPR036249">
    <property type="entry name" value="Thioredoxin-like_sf"/>
</dbReference>
<feature type="signal peptide" evidence="2">
    <location>
        <begin position="1"/>
        <end position="22"/>
    </location>
</feature>